<dbReference type="SMART" id="SM00552">
    <property type="entry name" value="ADEAMc"/>
    <property type="match status" value="1"/>
</dbReference>
<dbReference type="EMBL" id="JAULSW010000001">
    <property type="protein sequence ID" value="KAK3394069.1"/>
    <property type="molecule type" value="Genomic_DNA"/>
</dbReference>
<feature type="domain" description="A to I editase" evidence="2">
    <location>
        <begin position="53"/>
        <end position="406"/>
    </location>
</feature>
<evidence type="ECO:0000313" key="3">
    <source>
        <dbReference type="EMBL" id="KAK3394069.1"/>
    </source>
</evidence>
<gene>
    <name evidence="3" type="ORF">B0H63DRAFT_459886</name>
</gene>
<dbReference type="PANTHER" id="PTHR47803">
    <property type="entry name" value="TRNA-SPECIFIC ADENOSINE DEAMINASE 1"/>
    <property type="match status" value="1"/>
</dbReference>
<evidence type="ECO:0000259" key="2">
    <source>
        <dbReference type="PROSITE" id="PS50141"/>
    </source>
</evidence>
<dbReference type="Proteomes" id="UP001285441">
    <property type="component" value="Unassembled WGS sequence"/>
</dbReference>
<dbReference type="Pfam" id="PF02137">
    <property type="entry name" value="A_deamin"/>
    <property type="match status" value="1"/>
</dbReference>
<feature type="region of interest" description="Disordered" evidence="1">
    <location>
        <begin position="100"/>
        <end position="119"/>
    </location>
</feature>
<proteinExistence type="predicted"/>
<comment type="caution">
    <text evidence="3">The sequence shown here is derived from an EMBL/GenBank/DDBJ whole genome shotgun (WGS) entry which is preliminary data.</text>
</comment>
<protein>
    <submittedName>
        <fullName evidence="3">Adenosine deaminase/editase</fullName>
    </submittedName>
</protein>
<reference evidence="3" key="1">
    <citation type="journal article" date="2023" name="Mol. Phylogenet. Evol.">
        <title>Genome-scale phylogeny and comparative genomics of the fungal order Sordariales.</title>
        <authorList>
            <person name="Hensen N."/>
            <person name="Bonometti L."/>
            <person name="Westerberg I."/>
            <person name="Brannstrom I.O."/>
            <person name="Guillou S."/>
            <person name="Cros-Aarteil S."/>
            <person name="Calhoun S."/>
            <person name="Haridas S."/>
            <person name="Kuo A."/>
            <person name="Mondo S."/>
            <person name="Pangilinan J."/>
            <person name="Riley R."/>
            <person name="LaButti K."/>
            <person name="Andreopoulos B."/>
            <person name="Lipzen A."/>
            <person name="Chen C."/>
            <person name="Yan M."/>
            <person name="Daum C."/>
            <person name="Ng V."/>
            <person name="Clum A."/>
            <person name="Steindorff A."/>
            <person name="Ohm R.A."/>
            <person name="Martin F."/>
            <person name="Silar P."/>
            <person name="Natvig D.O."/>
            <person name="Lalanne C."/>
            <person name="Gautier V."/>
            <person name="Ament-Velasquez S.L."/>
            <person name="Kruys A."/>
            <person name="Hutchinson M.I."/>
            <person name="Powell A.J."/>
            <person name="Barry K."/>
            <person name="Miller A.N."/>
            <person name="Grigoriev I.V."/>
            <person name="Debuchy R."/>
            <person name="Gladieux P."/>
            <person name="Hiltunen Thoren M."/>
            <person name="Johannesson H."/>
        </authorList>
    </citation>
    <scope>NUCLEOTIDE SEQUENCE</scope>
    <source>
        <strain evidence="3">CBS 232.78</strain>
    </source>
</reference>
<feature type="compositionally biased region" description="Polar residues" evidence="1">
    <location>
        <begin position="175"/>
        <end position="184"/>
    </location>
</feature>
<dbReference type="GO" id="GO:0043829">
    <property type="term" value="F:tRNA-specific adenosine-37 deaminase activity"/>
    <property type="evidence" value="ECO:0007669"/>
    <property type="project" value="TreeGrafter"/>
</dbReference>
<reference evidence="3" key="2">
    <citation type="submission" date="2023-06" db="EMBL/GenBank/DDBJ databases">
        <authorList>
            <consortium name="Lawrence Berkeley National Laboratory"/>
            <person name="Haridas S."/>
            <person name="Hensen N."/>
            <person name="Bonometti L."/>
            <person name="Westerberg I."/>
            <person name="Brannstrom I.O."/>
            <person name="Guillou S."/>
            <person name="Cros-Aarteil S."/>
            <person name="Calhoun S."/>
            <person name="Kuo A."/>
            <person name="Mondo S."/>
            <person name="Pangilinan J."/>
            <person name="Riley R."/>
            <person name="LaButti K."/>
            <person name="Andreopoulos B."/>
            <person name="Lipzen A."/>
            <person name="Chen C."/>
            <person name="Yanf M."/>
            <person name="Daum C."/>
            <person name="Ng V."/>
            <person name="Clum A."/>
            <person name="Steindorff A."/>
            <person name="Ohm R."/>
            <person name="Martin F."/>
            <person name="Silar P."/>
            <person name="Natvig D."/>
            <person name="Lalanne C."/>
            <person name="Gautier V."/>
            <person name="Ament-velasquez S.L."/>
            <person name="Kruys A."/>
            <person name="Hutchinson M.I."/>
            <person name="Powell A.J."/>
            <person name="Barry K."/>
            <person name="Miller A.N."/>
            <person name="Grigoriev I.V."/>
            <person name="Debuchy R."/>
            <person name="Gladieux P."/>
            <person name="Thoren M.H."/>
            <person name="Johannesson H."/>
        </authorList>
    </citation>
    <scope>NUCLEOTIDE SEQUENCE</scope>
    <source>
        <strain evidence="3">CBS 232.78</strain>
    </source>
</reference>
<name>A0AAE0P6B5_9PEZI</name>
<evidence type="ECO:0000313" key="4">
    <source>
        <dbReference type="Proteomes" id="UP001285441"/>
    </source>
</evidence>
<dbReference type="InterPro" id="IPR042935">
    <property type="entry name" value="Tad1"/>
</dbReference>
<dbReference type="InterPro" id="IPR002466">
    <property type="entry name" value="A_deamin"/>
</dbReference>
<dbReference type="PANTHER" id="PTHR47803:SF1">
    <property type="entry name" value="TRNA-SPECIFIC ADENOSINE DEAMINASE 1"/>
    <property type="match status" value="1"/>
</dbReference>
<dbReference type="AlphaFoldDB" id="A0AAE0P6B5"/>
<sequence length="442" mass="48266">MTHEADAIASVVLEEFNRLSSKRKPCVRDNGVHEWVPLSGIVAKGPGSMKCVALATGMKCLPASKLSQANGVALHDWHAEVLALRAFNCFILQECRRLADGKSSSPSSSKFLRRRTDAELEDSKIHDNKDWNSKPFTWREDVTLHMYCSEAPCGDASMELIMAAQDDASPWESPTPATTTTSDYPSPEEEPSLLGRGFFSQLGIVRRKPSRGDAPPSLSKSCSDKIALKQATSPLSSLTSLLVSPKNLYLTTLILPESQYSLEGCQRCFSPSSSEGGRMAPLANQTWRDSDYAFTPFSIETTGIEFYFSKRAVGARIEGTTTGVKMGASNLAVAWTGDKLVEEGLIGGVLQGRKHFDQKGASAVSRWRMWKLAAEVASLLSVDEGRDAASEISQVLLADKTYDEVKESGLLATRRAVKEEARRDALKGWVRNKGDGSFRLSS</sequence>
<dbReference type="GO" id="GO:0003723">
    <property type="term" value="F:RNA binding"/>
    <property type="evidence" value="ECO:0007669"/>
    <property type="project" value="InterPro"/>
</dbReference>
<keyword evidence="4" id="KW-1185">Reference proteome</keyword>
<dbReference type="PROSITE" id="PS50141">
    <property type="entry name" value="A_DEAMIN_EDITASE"/>
    <property type="match status" value="1"/>
</dbReference>
<dbReference type="GO" id="GO:0002100">
    <property type="term" value="P:tRNA wobble adenosine to inosine editing"/>
    <property type="evidence" value="ECO:0007669"/>
    <property type="project" value="InterPro"/>
</dbReference>
<feature type="region of interest" description="Disordered" evidence="1">
    <location>
        <begin position="166"/>
        <end position="194"/>
    </location>
</feature>
<organism evidence="3 4">
    <name type="scientific">Podospora didyma</name>
    <dbReference type="NCBI Taxonomy" id="330526"/>
    <lineage>
        <taxon>Eukaryota</taxon>
        <taxon>Fungi</taxon>
        <taxon>Dikarya</taxon>
        <taxon>Ascomycota</taxon>
        <taxon>Pezizomycotina</taxon>
        <taxon>Sordariomycetes</taxon>
        <taxon>Sordariomycetidae</taxon>
        <taxon>Sordariales</taxon>
        <taxon>Podosporaceae</taxon>
        <taxon>Podospora</taxon>
    </lineage>
</organism>
<accession>A0AAE0P6B5</accession>
<evidence type="ECO:0000256" key="1">
    <source>
        <dbReference type="SAM" id="MobiDB-lite"/>
    </source>
</evidence>